<dbReference type="AlphaFoldDB" id="A0A4Y8LRK2"/>
<protein>
    <submittedName>
        <fullName evidence="1">Uncharacterized protein</fullName>
    </submittedName>
</protein>
<evidence type="ECO:0000313" key="2">
    <source>
        <dbReference type="Proteomes" id="UP000297900"/>
    </source>
</evidence>
<dbReference type="EMBL" id="SOMN01000029">
    <property type="protein sequence ID" value="TFE23987.1"/>
    <property type="molecule type" value="Genomic_DNA"/>
</dbReference>
<sequence>MEVSSKIGYGSVFSVFLPADPVGPLVSSIRETFIVLWKWQSRSRYISIRGKSSCTITISLSYDINRSYRELAAKGATLSEIDEHTGIRFFETFDPDGNVFNIVETFENSPYYAHKMKYKR</sequence>
<proteinExistence type="predicted"/>
<dbReference type="OrthoDB" id="2184229at2"/>
<gene>
    <name evidence="1" type="ORF">E2980_17390</name>
</gene>
<accession>A0A4Y8LRK2</accession>
<dbReference type="InterPro" id="IPR029068">
    <property type="entry name" value="Glyas_Bleomycin-R_OHBP_Dase"/>
</dbReference>
<organism evidence="1 2">
    <name type="scientific">Cohnella luojiensis</name>
    <dbReference type="NCBI Taxonomy" id="652876"/>
    <lineage>
        <taxon>Bacteria</taxon>
        <taxon>Bacillati</taxon>
        <taxon>Bacillota</taxon>
        <taxon>Bacilli</taxon>
        <taxon>Bacillales</taxon>
        <taxon>Paenibacillaceae</taxon>
        <taxon>Cohnella</taxon>
    </lineage>
</organism>
<dbReference type="SUPFAM" id="SSF54593">
    <property type="entry name" value="Glyoxalase/Bleomycin resistance protein/Dihydroxybiphenyl dioxygenase"/>
    <property type="match status" value="1"/>
</dbReference>
<reference evidence="1 2" key="1">
    <citation type="submission" date="2019-03" db="EMBL/GenBank/DDBJ databases">
        <title>Cohnella endophytica sp. nov., a novel endophytic bacterium isolated from bark of Sonneratia apetala.</title>
        <authorList>
            <person name="Tuo L."/>
        </authorList>
    </citation>
    <scope>NUCLEOTIDE SEQUENCE [LARGE SCALE GENOMIC DNA]</scope>
    <source>
        <strain evidence="1 2">CCTCC AB 208254</strain>
    </source>
</reference>
<dbReference type="RefSeq" id="WP_135153519.1">
    <property type="nucleotide sequence ID" value="NZ_SOMN01000029.1"/>
</dbReference>
<evidence type="ECO:0000313" key="1">
    <source>
        <dbReference type="EMBL" id="TFE23987.1"/>
    </source>
</evidence>
<dbReference type="Gene3D" id="3.10.180.10">
    <property type="entry name" value="2,3-Dihydroxybiphenyl 1,2-Dioxygenase, domain 1"/>
    <property type="match status" value="1"/>
</dbReference>
<keyword evidence="2" id="KW-1185">Reference proteome</keyword>
<name>A0A4Y8LRK2_9BACL</name>
<dbReference type="Proteomes" id="UP000297900">
    <property type="component" value="Unassembled WGS sequence"/>
</dbReference>
<comment type="caution">
    <text evidence="1">The sequence shown here is derived from an EMBL/GenBank/DDBJ whole genome shotgun (WGS) entry which is preliminary data.</text>
</comment>